<accession>A0A1E5PY04</accession>
<dbReference type="OrthoDB" id="9802264at2"/>
<proteinExistence type="predicted"/>
<dbReference type="PANTHER" id="PTHR24220">
    <property type="entry name" value="IMPORT ATP-BINDING PROTEIN"/>
    <property type="match status" value="1"/>
</dbReference>
<dbReference type="InterPro" id="IPR003439">
    <property type="entry name" value="ABC_transporter-like_ATP-bd"/>
</dbReference>
<dbReference type="Gene3D" id="3.40.50.300">
    <property type="entry name" value="P-loop containing nucleotide triphosphate hydrolases"/>
    <property type="match status" value="1"/>
</dbReference>
<keyword evidence="3 5" id="KW-0067">ATP-binding</keyword>
<dbReference type="PROSITE" id="PS00211">
    <property type="entry name" value="ABC_TRANSPORTER_1"/>
    <property type="match status" value="1"/>
</dbReference>
<dbReference type="SMART" id="SM00382">
    <property type="entry name" value="AAA"/>
    <property type="match status" value="1"/>
</dbReference>
<dbReference type="RefSeq" id="WP_069922575.1">
    <property type="nucleotide sequence ID" value="NZ_MEHK01000001.1"/>
</dbReference>
<dbReference type="GO" id="GO:0005886">
    <property type="term" value="C:plasma membrane"/>
    <property type="evidence" value="ECO:0007669"/>
    <property type="project" value="TreeGrafter"/>
</dbReference>
<evidence type="ECO:0000256" key="1">
    <source>
        <dbReference type="ARBA" id="ARBA00022448"/>
    </source>
</evidence>
<dbReference type="CDD" id="cd03255">
    <property type="entry name" value="ABC_MJ0796_LolCDE_FtsE"/>
    <property type="match status" value="1"/>
</dbReference>
<name>A0A1E5PY04_9ACTN</name>
<dbReference type="Pfam" id="PF00005">
    <property type="entry name" value="ABC_tran"/>
    <property type="match status" value="1"/>
</dbReference>
<keyword evidence="6" id="KW-1185">Reference proteome</keyword>
<comment type="caution">
    <text evidence="5">The sequence shown here is derived from an EMBL/GenBank/DDBJ whole genome shotgun (WGS) entry which is preliminary data.</text>
</comment>
<dbReference type="InterPro" id="IPR003593">
    <property type="entry name" value="AAA+_ATPase"/>
</dbReference>
<organism evidence="5 6">
    <name type="scientific">Streptomyces subrutilus</name>
    <dbReference type="NCBI Taxonomy" id="36818"/>
    <lineage>
        <taxon>Bacteria</taxon>
        <taxon>Bacillati</taxon>
        <taxon>Actinomycetota</taxon>
        <taxon>Actinomycetes</taxon>
        <taxon>Kitasatosporales</taxon>
        <taxon>Streptomycetaceae</taxon>
        <taxon>Streptomyces</taxon>
    </lineage>
</organism>
<protein>
    <submittedName>
        <fullName evidence="5">ABC transporter ATP-binding protein</fullName>
    </submittedName>
</protein>
<dbReference type="EMBL" id="MEHK01000001">
    <property type="protein sequence ID" value="OEJ34383.1"/>
    <property type="molecule type" value="Genomic_DNA"/>
</dbReference>
<reference evidence="5 6" key="1">
    <citation type="submission" date="2016-08" db="EMBL/GenBank/DDBJ databases">
        <title>The complete genome of Streptomyces subrutilus 10-1-1.</title>
        <authorList>
            <person name="Chen X."/>
        </authorList>
    </citation>
    <scope>NUCLEOTIDE SEQUENCE [LARGE SCALE GENOMIC DNA]</scope>
    <source>
        <strain evidence="5 6">10-1-1</strain>
    </source>
</reference>
<dbReference type="GO" id="GO:0005524">
    <property type="term" value="F:ATP binding"/>
    <property type="evidence" value="ECO:0007669"/>
    <property type="project" value="UniProtKB-KW"/>
</dbReference>
<evidence type="ECO:0000256" key="2">
    <source>
        <dbReference type="ARBA" id="ARBA00022741"/>
    </source>
</evidence>
<dbReference type="GO" id="GO:0016887">
    <property type="term" value="F:ATP hydrolysis activity"/>
    <property type="evidence" value="ECO:0007669"/>
    <property type="project" value="InterPro"/>
</dbReference>
<keyword evidence="1" id="KW-0813">Transport</keyword>
<sequence>MTLLVHDVTLTYPDGDTRLTALDAVALEVPAGTLTAVIGPSGSGKSSLLAVAATLVTPDSGRVVVAGRDTAGLSAAEKSALRREKIGIVFQQPNLPASLTAAEQLQVMAHLSGRPARALRRRALELLDAVGLADKADKRPHQLSGGQRQRVNIARALMNDPAVLLVDEPTSALDHERGAAVLDLLVTLTRERSTATVLVTHDRAHLERMDRTATMADGRLAQSPQAAPAP</sequence>
<dbReference type="InterPro" id="IPR017871">
    <property type="entry name" value="ABC_transporter-like_CS"/>
</dbReference>
<dbReference type="PROSITE" id="PS50893">
    <property type="entry name" value="ABC_TRANSPORTER_2"/>
    <property type="match status" value="1"/>
</dbReference>
<evidence type="ECO:0000256" key="3">
    <source>
        <dbReference type="ARBA" id="ARBA00022840"/>
    </source>
</evidence>
<dbReference type="PANTHER" id="PTHR24220:SF685">
    <property type="entry name" value="ABC TRANSPORTER RELATED"/>
    <property type="match status" value="1"/>
</dbReference>
<dbReference type="InterPro" id="IPR027417">
    <property type="entry name" value="P-loop_NTPase"/>
</dbReference>
<gene>
    <name evidence="5" type="ORF">BGK67_26315</name>
</gene>
<evidence type="ECO:0000313" key="6">
    <source>
        <dbReference type="Proteomes" id="UP000095705"/>
    </source>
</evidence>
<dbReference type="AlphaFoldDB" id="A0A1E5PY04"/>
<dbReference type="InterPro" id="IPR015854">
    <property type="entry name" value="ABC_transpr_LolD-like"/>
</dbReference>
<keyword evidence="2" id="KW-0547">Nucleotide-binding</keyword>
<dbReference type="GO" id="GO:0022857">
    <property type="term" value="F:transmembrane transporter activity"/>
    <property type="evidence" value="ECO:0007669"/>
    <property type="project" value="TreeGrafter"/>
</dbReference>
<evidence type="ECO:0000259" key="4">
    <source>
        <dbReference type="PROSITE" id="PS50893"/>
    </source>
</evidence>
<dbReference type="Proteomes" id="UP000095705">
    <property type="component" value="Unassembled WGS sequence"/>
</dbReference>
<dbReference type="STRING" id="36818.BGK67_26315"/>
<feature type="domain" description="ABC transporter" evidence="4">
    <location>
        <begin position="3"/>
        <end position="230"/>
    </location>
</feature>
<dbReference type="InterPro" id="IPR017911">
    <property type="entry name" value="MacB-like_ATP-bd"/>
</dbReference>
<dbReference type="SUPFAM" id="SSF52540">
    <property type="entry name" value="P-loop containing nucleoside triphosphate hydrolases"/>
    <property type="match status" value="1"/>
</dbReference>
<evidence type="ECO:0000313" key="5">
    <source>
        <dbReference type="EMBL" id="OEJ34383.1"/>
    </source>
</evidence>